<accession>A0AAN9IP35</accession>
<dbReference type="GO" id="GO:0006796">
    <property type="term" value="P:phosphate-containing compound metabolic process"/>
    <property type="evidence" value="ECO:0007669"/>
    <property type="project" value="InterPro"/>
</dbReference>
<dbReference type="InterPro" id="IPR006593">
    <property type="entry name" value="Cyt_b561/ferric_Rdtase_TM"/>
</dbReference>
<dbReference type="PANTHER" id="PTHR10106">
    <property type="entry name" value="CYTOCHROME B561-RELATED"/>
    <property type="match status" value="1"/>
</dbReference>
<protein>
    <recommendedName>
        <fullName evidence="18">Cytochrome b561 domain-containing protein</fullName>
    </recommendedName>
</protein>
<feature type="transmembrane region" description="Helical" evidence="17">
    <location>
        <begin position="194"/>
        <end position="213"/>
    </location>
</feature>
<evidence type="ECO:0000256" key="4">
    <source>
        <dbReference type="ARBA" id="ARBA00006220"/>
    </source>
</evidence>
<dbReference type="Pfam" id="PF03188">
    <property type="entry name" value="Cytochrom_B561"/>
    <property type="match status" value="1"/>
</dbReference>
<comment type="caution">
    <text evidence="19">The sequence shown here is derived from an EMBL/GenBank/DDBJ whole genome shotgun (WGS) entry which is preliminary data.</text>
</comment>
<keyword evidence="7 17" id="KW-0812">Transmembrane</keyword>
<keyword evidence="14 17" id="KW-0472">Membrane</keyword>
<keyword evidence="10" id="KW-0460">Magnesium</keyword>
<evidence type="ECO:0000259" key="18">
    <source>
        <dbReference type="PROSITE" id="PS50939"/>
    </source>
</evidence>
<evidence type="ECO:0000256" key="16">
    <source>
        <dbReference type="ARBA" id="ARBA00051575"/>
    </source>
</evidence>
<dbReference type="GO" id="GO:0000287">
    <property type="term" value="F:magnesium ion binding"/>
    <property type="evidence" value="ECO:0007669"/>
    <property type="project" value="InterPro"/>
</dbReference>
<evidence type="ECO:0000256" key="10">
    <source>
        <dbReference type="ARBA" id="ARBA00022842"/>
    </source>
</evidence>
<dbReference type="InterPro" id="IPR043205">
    <property type="entry name" value="CYB561/CYBRD1-like"/>
</dbReference>
<dbReference type="GO" id="GO:0016020">
    <property type="term" value="C:membrane"/>
    <property type="evidence" value="ECO:0007669"/>
    <property type="project" value="UniProtKB-SubCell"/>
</dbReference>
<dbReference type="Gene3D" id="3.90.80.10">
    <property type="entry name" value="Inorganic pyrophosphatase"/>
    <property type="match status" value="1"/>
</dbReference>
<dbReference type="Proteomes" id="UP001372338">
    <property type="component" value="Unassembled WGS sequence"/>
</dbReference>
<keyword evidence="11" id="KW-0249">Electron transport</keyword>
<organism evidence="19 20">
    <name type="scientific">Crotalaria pallida</name>
    <name type="common">Smooth rattlebox</name>
    <name type="synonym">Crotalaria striata</name>
    <dbReference type="NCBI Taxonomy" id="3830"/>
    <lineage>
        <taxon>Eukaryota</taxon>
        <taxon>Viridiplantae</taxon>
        <taxon>Streptophyta</taxon>
        <taxon>Embryophyta</taxon>
        <taxon>Tracheophyta</taxon>
        <taxon>Spermatophyta</taxon>
        <taxon>Magnoliopsida</taxon>
        <taxon>eudicotyledons</taxon>
        <taxon>Gunneridae</taxon>
        <taxon>Pentapetalae</taxon>
        <taxon>rosids</taxon>
        <taxon>fabids</taxon>
        <taxon>Fabales</taxon>
        <taxon>Fabaceae</taxon>
        <taxon>Papilionoideae</taxon>
        <taxon>50 kb inversion clade</taxon>
        <taxon>genistoids sensu lato</taxon>
        <taxon>core genistoids</taxon>
        <taxon>Crotalarieae</taxon>
        <taxon>Crotalaria</taxon>
    </lineage>
</organism>
<keyword evidence="12 17" id="KW-1133">Transmembrane helix</keyword>
<dbReference type="SMART" id="SM00665">
    <property type="entry name" value="B561"/>
    <property type="match status" value="1"/>
</dbReference>
<evidence type="ECO:0000256" key="7">
    <source>
        <dbReference type="ARBA" id="ARBA00022692"/>
    </source>
</evidence>
<dbReference type="PANTHER" id="PTHR10106:SF22">
    <property type="entry name" value="TRANSMEMBRANE ASCORBATE FERRIREDUCTASE 1"/>
    <property type="match status" value="1"/>
</dbReference>
<evidence type="ECO:0000256" key="9">
    <source>
        <dbReference type="ARBA" id="ARBA00022801"/>
    </source>
</evidence>
<proteinExistence type="inferred from homology"/>
<dbReference type="EMBL" id="JAYWIO010000002">
    <property type="protein sequence ID" value="KAK7283650.1"/>
    <property type="molecule type" value="Genomic_DNA"/>
</dbReference>
<evidence type="ECO:0000313" key="20">
    <source>
        <dbReference type="Proteomes" id="UP001372338"/>
    </source>
</evidence>
<dbReference type="Pfam" id="PF00719">
    <property type="entry name" value="Pyrophosphatase"/>
    <property type="match status" value="1"/>
</dbReference>
<sequence length="302" mass="32888">MPCWERLPQKGPMMCETGVKQRKIGEVLRVKPLAALAMIDEGELDRKIVAILLNDPKASLVNDGESERLRENMALGVAALPFTFVAHLLAVAGIVMVLVWNIHFRGGLAWEATNKNLIFNIHPVLMLIGLIIIGGEAIISYKSLPLKKEVKKLIHLVLHAIALILGIIGIIAAFKNHNESGIANLYSLHSWLGIGVIVLYGTQWLYGFVTFYYPGGTSILRSQSLPWHVLFGLIVYVLAVGTASLGFLEKLTFLESSGLAKYGSEALLVNFTAIVTILYGAFVVLSAISQAPATAEDDYAPI</sequence>
<evidence type="ECO:0000256" key="5">
    <source>
        <dbReference type="ARBA" id="ARBA00022448"/>
    </source>
</evidence>
<evidence type="ECO:0000256" key="3">
    <source>
        <dbReference type="ARBA" id="ARBA00004141"/>
    </source>
</evidence>
<comment type="subcellular location">
    <subcellularLocation>
        <location evidence="3">Membrane</location>
        <topology evidence="3">Multi-pass membrane protein</topology>
    </subcellularLocation>
</comment>
<dbReference type="GO" id="GO:0005737">
    <property type="term" value="C:cytoplasm"/>
    <property type="evidence" value="ECO:0007669"/>
    <property type="project" value="InterPro"/>
</dbReference>
<dbReference type="SUPFAM" id="SSF50324">
    <property type="entry name" value="Inorganic pyrophosphatase"/>
    <property type="match status" value="1"/>
</dbReference>
<keyword evidence="20" id="KW-1185">Reference proteome</keyword>
<evidence type="ECO:0000313" key="19">
    <source>
        <dbReference type="EMBL" id="KAK7283650.1"/>
    </source>
</evidence>
<comment type="catalytic activity">
    <reaction evidence="15">
        <text>diphosphate + H2O = 2 phosphate + H(+)</text>
        <dbReference type="Rhea" id="RHEA:24576"/>
        <dbReference type="ChEBI" id="CHEBI:15377"/>
        <dbReference type="ChEBI" id="CHEBI:15378"/>
        <dbReference type="ChEBI" id="CHEBI:33019"/>
        <dbReference type="ChEBI" id="CHEBI:43474"/>
        <dbReference type="EC" id="3.6.1.1"/>
    </reaction>
</comment>
<evidence type="ECO:0000256" key="11">
    <source>
        <dbReference type="ARBA" id="ARBA00022982"/>
    </source>
</evidence>
<dbReference type="Gene3D" id="1.20.120.1770">
    <property type="match status" value="1"/>
</dbReference>
<dbReference type="InterPro" id="IPR008162">
    <property type="entry name" value="Pyrophosphatase"/>
</dbReference>
<dbReference type="InterPro" id="IPR036649">
    <property type="entry name" value="Pyrophosphatase_sf"/>
</dbReference>
<name>A0AAN9IP35_CROPI</name>
<evidence type="ECO:0000256" key="8">
    <source>
        <dbReference type="ARBA" id="ARBA00022723"/>
    </source>
</evidence>
<dbReference type="FunFam" id="1.20.120.1770:FF:000001">
    <property type="entry name" value="Cytochrome b reductase 1"/>
    <property type="match status" value="1"/>
</dbReference>
<gene>
    <name evidence="19" type="ORF">RIF29_13317</name>
</gene>
<feature type="transmembrane region" description="Helical" evidence="17">
    <location>
        <begin position="75"/>
        <end position="100"/>
    </location>
</feature>
<comment type="similarity">
    <text evidence="4">Belongs to the PPase family.</text>
</comment>
<comment type="cofactor">
    <cofactor evidence="2">
        <name>heme b</name>
        <dbReference type="ChEBI" id="CHEBI:60344"/>
    </cofactor>
</comment>
<keyword evidence="13" id="KW-0408">Iron</keyword>
<evidence type="ECO:0000256" key="12">
    <source>
        <dbReference type="ARBA" id="ARBA00022989"/>
    </source>
</evidence>
<evidence type="ECO:0000256" key="17">
    <source>
        <dbReference type="SAM" id="Phobius"/>
    </source>
</evidence>
<dbReference type="GO" id="GO:0004427">
    <property type="term" value="F:inorganic diphosphate phosphatase activity"/>
    <property type="evidence" value="ECO:0007669"/>
    <property type="project" value="UniProtKB-EC"/>
</dbReference>
<evidence type="ECO:0000256" key="1">
    <source>
        <dbReference type="ARBA" id="ARBA00001946"/>
    </source>
</evidence>
<dbReference type="GO" id="GO:0140571">
    <property type="term" value="F:transmembrane ascorbate ferrireductase activity"/>
    <property type="evidence" value="ECO:0007669"/>
    <property type="project" value="UniProtKB-EC"/>
</dbReference>
<evidence type="ECO:0000256" key="2">
    <source>
        <dbReference type="ARBA" id="ARBA00001970"/>
    </source>
</evidence>
<dbReference type="PROSITE" id="PS50939">
    <property type="entry name" value="CYTOCHROME_B561"/>
    <property type="match status" value="1"/>
</dbReference>
<keyword evidence="6" id="KW-0349">Heme</keyword>
<dbReference type="AlphaFoldDB" id="A0AAN9IP35"/>
<feature type="transmembrane region" description="Helical" evidence="17">
    <location>
        <begin position="225"/>
        <end position="247"/>
    </location>
</feature>
<evidence type="ECO:0000256" key="15">
    <source>
        <dbReference type="ARBA" id="ARBA00047820"/>
    </source>
</evidence>
<evidence type="ECO:0000256" key="6">
    <source>
        <dbReference type="ARBA" id="ARBA00022617"/>
    </source>
</evidence>
<keyword evidence="8" id="KW-0479">Metal-binding</keyword>
<feature type="domain" description="Cytochrome b561" evidence="18">
    <location>
        <begin position="85"/>
        <end position="288"/>
    </location>
</feature>
<reference evidence="19 20" key="1">
    <citation type="submission" date="2024-01" db="EMBL/GenBank/DDBJ databases">
        <title>The genomes of 5 underutilized Papilionoideae crops provide insights into root nodulation and disease resistanc.</title>
        <authorList>
            <person name="Yuan L."/>
        </authorList>
    </citation>
    <scope>NUCLEOTIDE SEQUENCE [LARGE SCALE GENOMIC DNA]</scope>
    <source>
        <strain evidence="19">ZHUSHIDOU_FW_LH</strain>
        <tissue evidence="19">Leaf</tissue>
    </source>
</reference>
<evidence type="ECO:0000256" key="13">
    <source>
        <dbReference type="ARBA" id="ARBA00023004"/>
    </source>
</evidence>
<comment type="catalytic activity">
    <reaction evidence="16">
        <text>Fe(3+)(out) + L-ascorbate(in) = monodehydro-L-ascorbate radical(in) + Fe(2+)(out) + H(+)</text>
        <dbReference type="Rhea" id="RHEA:30403"/>
        <dbReference type="ChEBI" id="CHEBI:15378"/>
        <dbReference type="ChEBI" id="CHEBI:29033"/>
        <dbReference type="ChEBI" id="CHEBI:29034"/>
        <dbReference type="ChEBI" id="CHEBI:38290"/>
        <dbReference type="ChEBI" id="CHEBI:59513"/>
        <dbReference type="EC" id="7.2.1.3"/>
    </reaction>
</comment>
<comment type="cofactor">
    <cofactor evidence="1">
        <name>Mg(2+)</name>
        <dbReference type="ChEBI" id="CHEBI:18420"/>
    </cofactor>
</comment>
<feature type="transmembrane region" description="Helical" evidence="17">
    <location>
        <begin position="120"/>
        <end position="141"/>
    </location>
</feature>
<feature type="transmembrane region" description="Helical" evidence="17">
    <location>
        <begin position="153"/>
        <end position="174"/>
    </location>
</feature>
<keyword evidence="9" id="KW-0378">Hydrolase</keyword>
<keyword evidence="5" id="KW-0813">Transport</keyword>
<dbReference type="CDD" id="cd08766">
    <property type="entry name" value="Cyt_b561_ACYB-1_like"/>
    <property type="match status" value="1"/>
</dbReference>
<evidence type="ECO:0000256" key="14">
    <source>
        <dbReference type="ARBA" id="ARBA00023136"/>
    </source>
</evidence>
<feature type="transmembrane region" description="Helical" evidence="17">
    <location>
        <begin position="267"/>
        <end position="288"/>
    </location>
</feature>